<feature type="transmembrane region" description="Helical" evidence="1">
    <location>
        <begin position="110"/>
        <end position="133"/>
    </location>
</feature>
<keyword evidence="1" id="KW-1133">Transmembrane helix</keyword>
<protein>
    <submittedName>
        <fullName evidence="2">Uncharacterized protein</fullName>
    </submittedName>
</protein>
<evidence type="ECO:0000313" key="3">
    <source>
        <dbReference type="Proteomes" id="UP001359559"/>
    </source>
</evidence>
<evidence type="ECO:0000313" key="2">
    <source>
        <dbReference type="EMBL" id="KAK7295473.1"/>
    </source>
</evidence>
<keyword evidence="3" id="KW-1185">Reference proteome</keyword>
<comment type="caution">
    <text evidence="2">The sequence shown here is derived from an EMBL/GenBank/DDBJ whole genome shotgun (WGS) entry which is preliminary data.</text>
</comment>
<dbReference type="Proteomes" id="UP001359559">
    <property type="component" value="Unassembled WGS sequence"/>
</dbReference>
<evidence type="ECO:0000256" key="1">
    <source>
        <dbReference type="SAM" id="Phobius"/>
    </source>
</evidence>
<keyword evidence="1" id="KW-0472">Membrane</keyword>
<organism evidence="2 3">
    <name type="scientific">Clitoria ternatea</name>
    <name type="common">Butterfly pea</name>
    <dbReference type="NCBI Taxonomy" id="43366"/>
    <lineage>
        <taxon>Eukaryota</taxon>
        <taxon>Viridiplantae</taxon>
        <taxon>Streptophyta</taxon>
        <taxon>Embryophyta</taxon>
        <taxon>Tracheophyta</taxon>
        <taxon>Spermatophyta</taxon>
        <taxon>Magnoliopsida</taxon>
        <taxon>eudicotyledons</taxon>
        <taxon>Gunneridae</taxon>
        <taxon>Pentapetalae</taxon>
        <taxon>rosids</taxon>
        <taxon>fabids</taxon>
        <taxon>Fabales</taxon>
        <taxon>Fabaceae</taxon>
        <taxon>Papilionoideae</taxon>
        <taxon>50 kb inversion clade</taxon>
        <taxon>NPAAA clade</taxon>
        <taxon>indigoferoid/millettioid clade</taxon>
        <taxon>Phaseoleae</taxon>
        <taxon>Clitoria</taxon>
    </lineage>
</organism>
<dbReference type="AlphaFoldDB" id="A0AAN9PE80"/>
<dbReference type="EMBL" id="JAYKXN010000004">
    <property type="protein sequence ID" value="KAK7295473.1"/>
    <property type="molecule type" value="Genomic_DNA"/>
</dbReference>
<accession>A0AAN9PE80</accession>
<reference evidence="2 3" key="1">
    <citation type="submission" date="2024-01" db="EMBL/GenBank/DDBJ databases">
        <title>The genomes of 5 underutilized Papilionoideae crops provide insights into root nodulation and disease resistance.</title>
        <authorList>
            <person name="Yuan L."/>
        </authorList>
    </citation>
    <scope>NUCLEOTIDE SEQUENCE [LARGE SCALE GENOMIC DNA]</scope>
    <source>
        <strain evidence="2">LY-2023</strain>
        <tissue evidence="2">Leaf</tissue>
    </source>
</reference>
<sequence length="165" mass="18445">MATMVVVVLQIDGGSWTPFQIGDDGDGFQHLRMARLQICGRGSYDRWEGIAVFLPTALDRSKRGPLPLNGARCRLRQRNGADPQHQTQGHTHILTPQIPPSSPLSYVINLFFNICLSCVIITTLWPLHLLGYIKTKYIKVSLWFCGQTQGKLTKHLFLGVSKSSL</sequence>
<proteinExistence type="predicted"/>
<name>A0AAN9PE80_CLITE</name>
<gene>
    <name evidence="2" type="ORF">RJT34_18382</name>
</gene>
<keyword evidence="1" id="KW-0812">Transmembrane</keyword>